<protein>
    <recommendedName>
        <fullName evidence="3">SMODS and SLOG-associating 2TM effector domain-containing protein</fullName>
    </recommendedName>
</protein>
<proteinExistence type="predicted"/>
<evidence type="ECO:0000259" key="3">
    <source>
        <dbReference type="Pfam" id="PF18142"/>
    </source>
</evidence>
<evidence type="ECO:0000313" key="4">
    <source>
        <dbReference type="EMBL" id="KAH6895553.1"/>
    </source>
</evidence>
<evidence type="ECO:0000256" key="1">
    <source>
        <dbReference type="SAM" id="MobiDB-lite"/>
    </source>
</evidence>
<comment type="caution">
    <text evidence="4">The sequence shown here is derived from an EMBL/GenBank/DDBJ whole genome shotgun (WGS) entry which is preliminary data.</text>
</comment>
<dbReference type="NCBIfam" id="NF033635">
    <property type="entry name" value="SLATT_fungal"/>
    <property type="match status" value="1"/>
</dbReference>
<reference evidence="4 5" key="1">
    <citation type="journal article" date="2021" name="Nat. Commun.">
        <title>Genetic determinants of endophytism in the Arabidopsis root mycobiome.</title>
        <authorList>
            <person name="Mesny F."/>
            <person name="Miyauchi S."/>
            <person name="Thiergart T."/>
            <person name="Pickel B."/>
            <person name="Atanasova L."/>
            <person name="Karlsson M."/>
            <person name="Huettel B."/>
            <person name="Barry K.W."/>
            <person name="Haridas S."/>
            <person name="Chen C."/>
            <person name="Bauer D."/>
            <person name="Andreopoulos W."/>
            <person name="Pangilinan J."/>
            <person name="LaButti K."/>
            <person name="Riley R."/>
            <person name="Lipzen A."/>
            <person name="Clum A."/>
            <person name="Drula E."/>
            <person name="Henrissat B."/>
            <person name="Kohler A."/>
            <person name="Grigoriev I.V."/>
            <person name="Martin F.M."/>
            <person name="Hacquard S."/>
        </authorList>
    </citation>
    <scope>NUCLEOTIDE SEQUENCE [LARGE SCALE GENOMIC DNA]</scope>
    <source>
        <strain evidence="4 5">MPI-CAGE-CH-0241</strain>
    </source>
</reference>
<feature type="region of interest" description="Disordered" evidence="1">
    <location>
        <begin position="1"/>
        <end position="40"/>
    </location>
</feature>
<keyword evidence="2" id="KW-1133">Transmembrane helix</keyword>
<gene>
    <name evidence="4" type="ORF">B0T10DRAFT_587051</name>
</gene>
<feature type="region of interest" description="Disordered" evidence="1">
    <location>
        <begin position="237"/>
        <end position="278"/>
    </location>
</feature>
<dbReference type="Pfam" id="PF18142">
    <property type="entry name" value="SLATT_fungal"/>
    <property type="match status" value="1"/>
</dbReference>
<keyword evidence="5" id="KW-1185">Reference proteome</keyword>
<feature type="transmembrane region" description="Helical" evidence="2">
    <location>
        <begin position="140"/>
        <end position="157"/>
    </location>
</feature>
<dbReference type="Proteomes" id="UP000777438">
    <property type="component" value="Unassembled WGS sequence"/>
</dbReference>
<feature type="transmembrane region" description="Helical" evidence="2">
    <location>
        <begin position="113"/>
        <end position="134"/>
    </location>
</feature>
<name>A0A9P9AT73_9HYPO</name>
<dbReference type="PANTHER" id="PTHR38793">
    <property type="entry name" value="SLATT_FUNGAL DOMAIN-CONTAINING PROTEIN-RELATED"/>
    <property type="match status" value="1"/>
</dbReference>
<feature type="domain" description="SMODS and SLOG-associating 2TM effector" evidence="3">
    <location>
        <begin position="94"/>
        <end position="211"/>
    </location>
</feature>
<dbReference type="EMBL" id="JAGPYM010000004">
    <property type="protein sequence ID" value="KAH6895553.1"/>
    <property type="molecule type" value="Genomic_DNA"/>
</dbReference>
<evidence type="ECO:0000256" key="2">
    <source>
        <dbReference type="SAM" id="Phobius"/>
    </source>
</evidence>
<keyword evidence="2" id="KW-0812">Transmembrane</keyword>
<dbReference type="AlphaFoldDB" id="A0A9P9AT73"/>
<organism evidence="4 5">
    <name type="scientific">Thelonectria olida</name>
    <dbReference type="NCBI Taxonomy" id="1576542"/>
    <lineage>
        <taxon>Eukaryota</taxon>
        <taxon>Fungi</taxon>
        <taxon>Dikarya</taxon>
        <taxon>Ascomycota</taxon>
        <taxon>Pezizomycotina</taxon>
        <taxon>Sordariomycetes</taxon>
        <taxon>Hypocreomycetidae</taxon>
        <taxon>Hypocreales</taxon>
        <taxon>Nectriaceae</taxon>
        <taxon>Thelonectria</taxon>
    </lineage>
</organism>
<sequence length="278" mass="30173">MPKHSSDTEVPIPRSNDPPPASDKRNNGGVSPKPTSHSLSDCHIPRHRFLSHSEWTVFAHGVGAIRDAEHQAPVHPKSWWWPPKGLPQGLYRAVISQRTKAFYVFHMTSIARWTLMILQLLLGATLTALGSMSLERGTPITVLGAANTVIAGFLAFLHNSGLPDRYWYDMAEYEEVEDHIREILDAAMIPADHTLDQVLAECFDLYQSAKAIVLANKPPTYTTSQGIQAGRRFVPALPPPATTSTTTSAPAPGPAPTIKVSKAMNRGGGGSSNADAEK</sequence>
<accession>A0A9P9AT73</accession>
<dbReference type="InterPro" id="IPR041622">
    <property type="entry name" value="SLATT_fungi"/>
</dbReference>
<dbReference type="PANTHER" id="PTHR38793:SF1">
    <property type="entry name" value="SMODS AND SLOG-ASSOCIATING 2TM EFFECTOR DOMAIN-CONTAINING PROTEIN"/>
    <property type="match status" value="1"/>
</dbReference>
<dbReference type="OrthoDB" id="5398270at2759"/>
<evidence type="ECO:0000313" key="5">
    <source>
        <dbReference type="Proteomes" id="UP000777438"/>
    </source>
</evidence>
<keyword evidence="2" id="KW-0472">Membrane</keyword>